<dbReference type="OrthoDB" id="6894922at2"/>
<gene>
    <name evidence="2" type="ORF">XpopCFBP1817_09695</name>
</gene>
<protein>
    <recommendedName>
        <fullName evidence="1">Tox-REase-5 domain-containing protein</fullName>
    </recommendedName>
</protein>
<organism evidence="2 3">
    <name type="scientific">Xanthomonas populi</name>
    <dbReference type="NCBI Taxonomy" id="53414"/>
    <lineage>
        <taxon>Bacteria</taxon>
        <taxon>Pseudomonadati</taxon>
        <taxon>Pseudomonadota</taxon>
        <taxon>Gammaproteobacteria</taxon>
        <taxon>Lysobacterales</taxon>
        <taxon>Lysobacteraceae</taxon>
        <taxon>Xanthomonas</taxon>
    </lineage>
</organism>
<keyword evidence="3" id="KW-1185">Reference proteome</keyword>
<dbReference type="Pfam" id="PF15648">
    <property type="entry name" value="Tox-REase-5"/>
    <property type="match status" value="1"/>
</dbReference>
<reference evidence="3" key="1">
    <citation type="submission" date="2016-08" db="EMBL/GenBank/DDBJ databases">
        <authorList>
            <person name="Merda D."/>
            <person name="Briand M."/>
            <person name="Taghouti G."/>
            <person name="Carrere S."/>
            <person name="Gouzy J."/>
            <person name="Portier P."/>
            <person name="Jacques M.-A."/>
            <person name="Fischer-Le Saux M."/>
        </authorList>
    </citation>
    <scope>NUCLEOTIDE SEQUENCE [LARGE SCALE GENOMIC DNA]</scope>
    <source>
        <strain evidence="3">CFBP1817</strain>
    </source>
</reference>
<dbReference type="EMBL" id="MDEJ01000049">
    <property type="protein sequence ID" value="PPU94745.1"/>
    <property type="molecule type" value="Genomic_DNA"/>
</dbReference>
<dbReference type="Proteomes" id="UP000239939">
    <property type="component" value="Unassembled WGS sequence"/>
</dbReference>
<sequence length="234" mass="26113">MATAIPAGGRLLGDVIRGIVTAERLRKLAGAIPKDAVREGDCTNQKDDTQCNQCKLKTGALLPARPRRAIRKQTKLNYDYQLYIANLKAGPEHFSYCDKVSGLPLSDVDLSLAGRAWSALKGEAQPDAEQLNITEWLYNGVWFDGFWRDDCTVVDAKGRYAQFLDEDGRPLQGFPSNVVFPDMRNESLSHISAVETALPQAKVEWHFMEAATYYHARRIIPLPITTHFTPLPPV</sequence>
<accession>A0A2S7EPL9</accession>
<dbReference type="AlphaFoldDB" id="A0A2S7EPL9"/>
<dbReference type="InterPro" id="IPR028904">
    <property type="entry name" value="Tox-REase-5_dom"/>
</dbReference>
<evidence type="ECO:0000259" key="1">
    <source>
        <dbReference type="Pfam" id="PF15648"/>
    </source>
</evidence>
<comment type="caution">
    <text evidence="2">The sequence shown here is derived from an EMBL/GenBank/DDBJ whole genome shotgun (WGS) entry which is preliminary data.</text>
</comment>
<evidence type="ECO:0000313" key="3">
    <source>
        <dbReference type="Proteomes" id="UP000239939"/>
    </source>
</evidence>
<name>A0A2S7EPL9_9XANT</name>
<proteinExistence type="predicted"/>
<feature type="domain" description="Tox-REase-5" evidence="1">
    <location>
        <begin position="124"/>
        <end position="209"/>
    </location>
</feature>
<evidence type="ECO:0000313" key="2">
    <source>
        <dbReference type="EMBL" id="PPU94745.1"/>
    </source>
</evidence>
<dbReference type="RefSeq" id="WP_128416990.1">
    <property type="nucleotide sequence ID" value="NZ_MDEJ01000049.1"/>
</dbReference>